<evidence type="ECO:0000313" key="1">
    <source>
        <dbReference type="EMBL" id="MDG0867836.1"/>
    </source>
</evidence>
<dbReference type="Proteomes" id="UP001219901">
    <property type="component" value="Chromosome"/>
</dbReference>
<accession>A0AAJ5ZKY4</accession>
<reference evidence="3 4" key="1">
    <citation type="submission" date="2019-11" db="EMBL/GenBank/DDBJ databases">
        <authorList>
            <person name="Cho J.-C."/>
        </authorList>
    </citation>
    <scope>NUCLEOTIDE SEQUENCE [LARGE SCALE GENOMIC DNA]</scope>
    <source>
        <strain evidence="2 3">JH1073</strain>
        <strain evidence="1 4">JH702</strain>
    </source>
</reference>
<dbReference type="PANTHER" id="PTHR30037:SF3">
    <property type="entry name" value="BLR0857 PROTEIN"/>
    <property type="match status" value="1"/>
</dbReference>
<dbReference type="GO" id="GO:0006284">
    <property type="term" value="P:base-excision repair"/>
    <property type="evidence" value="ECO:0007669"/>
    <property type="project" value="InterPro"/>
</dbReference>
<dbReference type="RefSeq" id="WP_342826751.1">
    <property type="nucleotide sequence ID" value="NZ_CP046146.1"/>
</dbReference>
<dbReference type="Gene3D" id="1.10.340.30">
    <property type="entry name" value="Hypothetical protein, domain 2"/>
    <property type="match status" value="1"/>
</dbReference>
<evidence type="ECO:0000313" key="2">
    <source>
        <dbReference type="EMBL" id="WFG40547.1"/>
    </source>
</evidence>
<dbReference type="GO" id="GO:0008725">
    <property type="term" value="F:DNA-3-methyladenine glycosylase activity"/>
    <property type="evidence" value="ECO:0007669"/>
    <property type="project" value="InterPro"/>
</dbReference>
<evidence type="ECO:0008006" key="5">
    <source>
        <dbReference type="Google" id="ProtNLM"/>
    </source>
</evidence>
<dbReference type="EMBL" id="CP046147">
    <property type="protein sequence ID" value="WFG40547.1"/>
    <property type="molecule type" value="Genomic_DNA"/>
</dbReference>
<dbReference type="AlphaFoldDB" id="A0AAJ5ZKY4"/>
<sequence length="153" mass="17970">MPLGVAPDRIVPEKLDDYLEIQTKAVFQSGMSWKVVESKWPTIREAFNDFQIGAVASMDDAAVDALADDKRVIRNRRKLQAITDNARRMIELEDEYGSFQKYLRSHDSFWDLVKELRKQFKFMGEMGCYYWLWVVGEDVPDHETFEAERTPRK</sequence>
<dbReference type="PANTHER" id="PTHR30037">
    <property type="entry name" value="DNA-3-METHYLADENINE GLYCOSYLASE 1"/>
    <property type="match status" value="1"/>
</dbReference>
<dbReference type="EMBL" id="WMBE01000004">
    <property type="protein sequence ID" value="MDG0867836.1"/>
    <property type="molecule type" value="Genomic_DNA"/>
</dbReference>
<reference evidence="2" key="2">
    <citation type="journal article" date="2023" name="Nat. Commun.">
        <title>Cultivation of marine bacteria of the SAR202 clade.</title>
        <authorList>
            <person name="Lim Y."/>
            <person name="Seo J.H."/>
            <person name="Giovannoni S.J."/>
            <person name="Kang I."/>
            <person name="Cho J.C."/>
        </authorList>
    </citation>
    <scope>NUCLEOTIDE SEQUENCE</scope>
    <source>
        <strain evidence="2">JH1073</strain>
    </source>
</reference>
<protein>
    <recommendedName>
        <fullName evidence="5">DNA-3-methyladenine glycosylase I</fullName>
    </recommendedName>
</protein>
<proteinExistence type="predicted"/>
<dbReference type="SUPFAM" id="SSF48150">
    <property type="entry name" value="DNA-glycosylase"/>
    <property type="match status" value="1"/>
</dbReference>
<dbReference type="Pfam" id="PF03352">
    <property type="entry name" value="Adenine_glyco"/>
    <property type="match status" value="1"/>
</dbReference>
<name>A0AAJ5ZKY4_9CHLR</name>
<evidence type="ECO:0000313" key="3">
    <source>
        <dbReference type="Proteomes" id="UP001219901"/>
    </source>
</evidence>
<dbReference type="InterPro" id="IPR005019">
    <property type="entry name" value="Adenine_glyco"/>
</dbReference>
<dbReference type="Proteomes" id="UP001321249">
    <property type="component" value="Unassembled WGS sequence"/>
</dbReference>
<gene>
    <name evidence="1" type="ORF">GKO46_12245</name>
    <name evidence="2" type="ORF">GKO48_13360</name>
</gene>
<evidence type="ECO:0000313" key="4">
    <source>
        <dbReference type="Proteomes" id="UP001321249"/>
    </source>
</evidence>
<dbReference type="InterPro" id="IPR011257">
    <property type="entry name" value="DNA_glycosylase"/>
</dbReference>
<organism evidence="2 3">
    <name type="scientific">Candidatus Lucifugimonas marina</name>
    <dbReference type="NCBI Taxonomy" id="3038979"/>
    <lineage>
        <taxon>Bacteria</taxon>
        <taxon>Bacillati</taxon>
        <taxon>Chloroflexota</taxon>
        <taxon>Dehalococcoidia</taxon>
        <taxon>SAR202 cluster</taxon>
        <taxon>Candidatus Lucifugimonadales</taxon>
        <taxon>Candidatus Lucifugimonadaceae</taxon>
        <taxon>Candidatus Lucifugimonas</taxon>
    </lineage>
</organism>
<dbReference type="InterPro" id="IPR052891">
    <property type="entry name" value="DNA-3mA_glycosylase"/>
</dbReference>
<keyword evidence="3" id="KW-1185">Reference proteome</keyword>
<reference evidence="3" key="3">
    <citation type="submission" date="2023-06" db="EMBL/GenBank/DDBJ databases">
        <title>Pangenomics reveal diversification of enzyme families and niche specialization in globally abundant SAR202 bacteria.</title>
        <authorList>
            <person name="Saw J.H.W."/>
        </authorList>
    </citation>
    <scope>NUCLEOTIDE SEQUENCE [LARGE SCALE GENOMIC DNA]</scope>
    <source>
        <strain evidence="3">JH1073</strain>
    </source>
</reference>